<keyword evidence="5 6" id="KW-0539">Nucleus</keyword>
<comment type="similarity">
    <text evidence="2 6">Belongs to the enhancer of polycomb family.</text>
</comment>
<evidence type="ECO:0000256" key="6">
    <source>
        <dbReference type="RuleBase" id="RU361124"/>
    </source>
</evidence>
<protein>
    <recommendedName>
        <fullName evidence="6">Enhancer of polycomb-like protein</fullName>
    </recommendedName>
</protein>
<evidence type="ECO:0000313" key="10">
    <source>
        <dbReference type="Proteomes" id="UP001327560"/>
    </source>
</evidence>
<evidence type="ECO:0000256" key="2">
    <source>
        <dbReference type="ARBA" id="ARBA00008035"/>
    </source>
</evidence>
<dbReference type="Pfam" id="PF10513">
    <property type="entry name" value="EPL1"/>
    <property type="match status" value="1"/>
</dbReference>
<dbReference type="GO" id="GO:0005634">
    <property type="term" value="C:nucleus"/>
    <property type="evidence" value="ECO:0007669"/>
    <property type="project" value="UniProtKB-SubCell"/>
</dbReference>
<evidence type="ECO:0000256" key="3">
    <source>
        <dbReference type="ARBA" id="ARBA00023015"/>
    </source>
</evidence>
<dbReference type="Proteomes" id="UP001327560">
    <property type="component" value="Chromosome 1"/>
</dbReference>
<proteinExistence type="inferred from homology"/>
<reference evidence="9 10" key="1">
    <citation type="submission" date="2023-10" db="EMBL/GenBank/DDBJ databases">
        <title>Chromosome-scale genome assembly provides insights into flower coloration mechanisms of Canna indica.</title>
        <authorList>
            <person name="Li C."/>
        </authorList>
    </citation>
    <scope>NUCLEOTIDE SEQUENCE [LARGE SCALE GENOMIC DNA]</scope>
    <source>
        <tissue evidence="9">Flower</tissue>
    </source>
</reference>
<feature type="coiled-coil region" evidence="7">
    <location>
        <begin position="248"/>
        <end position="288"/>
    </location>
</feature>
<dbReference type="EMBL" id="CP136890">
    <property type="protein sequence ID" value="WOK92953.1"/>
    <property type="molecule type" value="Genomic_DNA"/>
</dbReference>
<comment type="subcellular location">
    <subcellularLocation>
        <location evidence="1 6">Nucleus</location>
    </subcellularLocation>
</comment>
<keyword evidence="3 6" id="KW-0805">Transcription regulation</keyword>
<dbReference type="GO" id="GO:0006357">
    <property type="term" value="P:regulation of transcription by RNA polymerase II"/>
    <property type="evidence" value="ECO:0007669"/>
    <property type="project" value="InterPro"/>
</dbReference>
<dbReference type="InterPro" id="IPR024943">
    <property type="entry name" value="Enhancer_polycomb"/>
</dbReference>
<evidence type="ECO:0000256" key="4">
    <source>
        <dbReference type="ARBA" id="ARBA00023163"/>
    </source>
</evidence>
<sequence length="442" mass="51454">MTRLSFRPRPLDIHKKLPIVKSVKEFEDDETPTAIASTRSSQLLHIAAAIENTVHQAPSKANSQEIPTPKYSVVDSYDRDYARTFSQTTSYLRGRGAWAEVGEFVEYDLDDEDDEWLEDFNYEKKILTPEKFETILFKLEIMDHKARERAGVIAPTYGSPVPVILQHEAAAEALQFLSVRYPVFQSVYNYWKAKRERWQKPILRHLQPPPPVNDTNPFNVFRPREKAHRLHTRKMQRRENNVQSFEKLRLVRRRLDQAKRMLESLVKREEKKREIVECEINIQRIQMKYKHGTHLVEDGYAFPSFQQVLYKFRSSNDDYADSDDTINGHQISIPDTLRPKYANFNLIAVPTTRIKQELKRRHMSNGWIEKMDLDEPAMLFTKSLDPDKLATAGIVPPVPPAENASVTAPYQFQGRIGRGGRIIFDRWNPLFQVPIGQESSTF</sequence>
<keyword evidence="7" id="KW-0175">Coiled coil</keyword>
<dbReference type="InterPro" id="IPR019542">
    <property type="entry name" value="Enhancer_polycomb-like_N"/>
</dbReference>
<evidence type="ECO:0000313" key="9">
    <source>
        <dbReference type="EMBL" id="WOK92953.1"/>
    </source>
</evidence>
<accession>A0AAQ3JPJ5</accession>
<evidence type="ECO:0000256" key="7">
    <source>
        <dbReference type="SAM" id="Coils"/>
    </source>
</evidence>
<dbReference type="PANTHER" id="PTHR14898">
    <property type="entry name" value="ENHANCER OF POLYCOMB"/>
    <property type="match status" value="1"/>
</dbReference>
<dbReference type="AlphaFoldDB" id="A0AAQ3JPJ5"/>
<feature type="domain" description="Enhancer of polycomb-like N-terminal" evidence="8">
    <location>
        <begin position="12"/>
        <end position="140"/>
    </location>
</feature>
<evidence type="ECO:0000256" key="5">
    <source>
        <dbReference type="ARBA" id="ARBA00023242"/>
    </source>
</evidence>
<keyword evidence="10" id="KW-1185">Reference proteome</keyword>
<evidence type="ECO:0000256" key="1">
    <source>
        <dbReference type="ARBA" id="ARBA00004123"/>
    </source>
</evidence>
<name>A0AAQ3JPJ5_9LILI</name>
<keyword evidence="4 6" id="KW-0804">Transcription</keyword>
<gene>
    <name evidence="9" type="ORF">Cni_G01645</name>
</gene>
<evidence type="ECO:0000259" key="8">
    <source>
        <dbReference type="Pfam" id="PF10513"/>
    </source>
</evidence>
<dbReference type="GO" id="GO:0035267">
    <property type="term" value="C:NuA4 histone acetyltransferase complex"/>
    <property type="evidence" value="ECO:0007669"/>
    <property type="project" value="InterPro"/>
</dbReference>
<organism evidence="9 10">
    <name type="scientific">Canna indica</name>
    <name type="common">Indian-shot</name>
    <dbReference type="NCBI Taxonomy" id="4628"/>
    <lineage>
        <taxon>Eukaryota</taxon>
        <taxon>Viridiplantae</taxon>
        <taxon>Streptophyta</taxon>
        <taxon>Embryophyta</taxon>
        <taxon>Tracheophyta</taxon>
        <taxon>Spermatophyta</taxon>
        <taxon>Magnoliopsida</taxon>
        <taxon>Liliopsida</taxon>
        <taxon>Zingiberales</taxon>
        <taxon>Cannaceae</taxon>
        <taxon>Canna</taxon>
    </lineage>
</organism>